<dbReference type="STRING" id="661089.ciss_03870"/>
<dbReference type="PANTHER" id="PTHR21716:SF53">
    <property type="entry name" value="PERMEASE PERM-RELATED"/>
    <property type="match status" value="1"/>
</dbReference>
<evidence type="ECO:0000256" key="7">
    <source>
        <dbReference type="ARBA" id="ARBA00023136"/>
    </source>
</evidence>
<dbReference type="OrthoDB" id="9793390at2"/>
<evidence type="ECO:0000256" key="6">
    <source>
        <dbReference type="ARBA" id="ARBA00022989"/>
    </source>
</evidence>
<keyword evidence="6 8" id="KW-1133">Transmembrane helix</keyword>
<feature type="transmembrane region" description="Helical" evidence="8">
    <location>
        <begin position="12"/>
        <end position="29"/>
    </location>
</feature>
<feature type="transmembrane region" description="Helical" evidence="8">
    <location>
        <begin position="64"/>
        <end position="85"/>
    </location>
</feature>
<gene>
    <name evidence="9" type="ORF">ciss_03870</name>
</gene>
<keyword evidence="10" id="KW-1185">Reference proteome</keyword>
<comment type="caution">
    <text evidence="9">The sequence shown here is derived from an EMBL/GenBank/DDBJ whole genome shotgun (WGS) entry which is preliminary data.</text>
</comment>
<keyword evidence="3" id="KW-0813">Transport</keyword>
<dbReference type="Pfam" id="PF01594">
    <property type="entry name" value="AI-2E_transport"/>
    <property type="match status" value="1"/>
</dbReference>
<evidence type="ECO:0000256" key="2">
    <source>
        <dbReference type="ARBA" id="ARBA00009773"/>
    </source>
</evidence>
<protein>
    <submittedName>
        <fullName evidence="9">AI-2E family transporter</fullName>
    </submittedName>
</protein>
<reference evidence="10" key="1">
    <citation type="submission" date="2016-12" db="EMBL/GenBank/DDBJ databases">
        <title>Draft Genome Sequences od Carboxydothermus pertinax and islandicus, Hydrogenogenic Carboxydotrophic Bacteria.</title>
        <authorList>
            <person name="Fukuyama Y."/>
            <person name="Ohmae K."/>
            <person name="Yoneda Y."/>
            <person name="Yoshida T."/>
            <person name="Sako Y."/>
        </authorList>
    </citation>
    <scope>NUCLEOTIDE SEQUENCE [LARGE SCALE GENOMIC DNA]</scope>
    <source>
        <strain evidence="10">SET</strain>
    </source>
</reference>
<keyword evidence="5 8" id="KW-0812">Transmembrane</keyword>
<dbReference type="PANTHER" id="PTHR21716">
    <property type="entry name" value="TRANSMEMBRANE PROTEIN"/>
    <property type="match status" value="1"/>
</dbReference>
<dbReference type="GO" id="GO:0055085">
    <property type="term" value="P:transmembrane transport"/>
    <property type="evidence" value="ECO:0007669"/>
    <property type="project" value="TreeGrafter"/>
</dbReference>
<feature type="transmembrane region" description="Helical" evidence="8">
    <location>
        <begin position="214"/>
        <end position="231"/>
    </location>
</feature>
<organism evidence="9 10">
    <name type="scientific">Carboxydothermus islandicus</name>
    <dbReference type="NCBI Taxonomy" id="661089"/>
    <lineage>
        <taxon>Bacteria</taxon>
        <taxon>Bacillati</taxon>
        <taxon>Bacillota</taxon>
        <taxon>Clostridia</taxon>
        <taxon>Thermoanaerobacterales</taxon>
        <taxon>Thermoanaerobacteraceae</taxon>
        <taxon>Carboxydothermus</taxon>
    </lineage>
</organism>
<evidence type="ECO:0000256" key="1">
    <source>
        <dbReference type="ARBA" id="ARBA00004651"/>
    </source>
</evidence>
<name>A0A1L8CZY5_9THEO</name>
<evidence type="ECO:0000256" key="8">
    <source>
        <dbReference type="SAM" id="Phobius"/>
    </source>
</evidence>
<comment type="similarity">
    <text evidence="2">Belongs to the autoinducer-2 exporter (AI-2E) (TC 2.A.86) family.</text>
</comment>
<evidence type="ECO:0000313" key="10">
    <source>
        <dbReference type="Proteomes" id="UP000187338"/>
    </source>
</evidence>
<feature type="transmembrane region" description="Helical" evidence="8">
    <location>
        <begin position="35"/>
        <end position="52"/>
    </location>
</feature>
<evidence type="ECO:0000256" key="3">
    <source>
        <dbReference type="ARBA" id="ARBA00022448"/>
    </source>
</evidence>
<evidence type="ECO:0000256" key="5">
    <source>
        <dbReference type="ARBA" id="ARBA00022692"/>
    </source>
</evidence>
<sequence length="357" mass="40094">MEIGEKVFSKFLYFSLRVTGIVVALIFFYQIRAVFFPFILAGILAYLLHWPVEWLEQKKINRGFSILLLYLVLGIMIFLITKFFLPSFIKQINELIAVLPGYLNQVQEFLDRQQAGIDRGSLPPEIKKSLLIQIDSLEKSIAGLLKSLLTTLWGISSHLFDFLLAPILAYYILKDVHNLKKSILGYLPVNFRDEAVIFLKVCDHVFGRFIKGHLLICLTVGILTGLILYMLKIPYSFLLGLLAGIMELVPYFGPILASIPILALALLKGKVLFIKTLIAIVLIQQIEGNILAPKILGDSLGLHPLTVIFLLLCGYNLGGVLGMILAVPVAAVVRNLYFLFRWRGNSLEVDSKNFGKV</sequence>
<dbReference type="GO" id="GO:0005886">
    <property type="term" value="C:plasma membrane"/>
    <property type="evidence" value="ECO:0007669"/>
    <property type="project" value="UniProtKB-SubCell"/>
</dbReference>
<keyword evidence="7 8" id="KW-0472">Membrane</keyword>
<accession>A0A1L8CZY5</accession>
<feature type="transmembrane region" description="Helical" evidence="8">
    <location>
        <begin position="152"/>
        <end position="173"/>
    </location>
</feature>
<dbReference type="Proteomes" id="UP000187338">
    <property type="component" value="Unassembled WGS sequence"/>
</dbReference>
<comment type="subcellular location">
    <subcellularLocation>
        <location evidence="1">Cell membrane</location>
        <topology evidence="1">Multi-pass membrane protein</topology>
    </subcellularLocation>
</comment>
<dbReference type="InterPro" id="IPR002549">
    <property type="entry name" value="AI-2E-like"/>
</dbReference>
<dbReference type="AlphaFoldDB" id="A0A1L8CZY5"/>
<feature type="transmembrane region" description="Helical" evidence="8">
    <location>
        <begin position="304"/>
        <end position="333"/>
    </location>
</feature>
<proteinExistence type="inferred from homology"/>
<dbReference type="EMBL" id="BDJL01000007">
    <property type="protein sequence ID" value="GAV24454.1"/>
    <property type="molecule type" value="Genomic_DNA"/>
</dbReference>
<keyword evidence="4" id="KW-1003">Cell membrane</keyword>
<evidence type="ECO:0000256" key="4">
    <source>
        <dbReference type="ARBA" id="ARBA00022475"/>
    </source>
</evidence>
<feature type="transmembrane region" description="Helical" evidence="8">
    <location>
        <begin position="237"/>
        <end position="265"/>
    </location>
</feature>
<feature type="transmembrane region" description="Helical" evidence="8">
    <location>
        <begin position="272"/>
        <end position="292"/>
    </location>
</feature>
<evidence type="ECO:0000313" key="9">
    <source>
        <dbReference type="EMBL" id="GAV24454.1"/>
    </source>
</evidence>